<accession>A0A0P8BFA2</accession>
<sequence length="58" mass="6551">MVEGQRNTTIRFLRLTVAASVAVSLSHLLFYTCRNISRHTPQRQIAKQQIPDALAISK</sequence>
<comment type="caution">
    <text evidence="2">The sequence shown here is derived from an EMBL/GenBank/DDBJ whole genome shotgun (WGS) entry which is preliminary data.</text>
</comment>
<dbReference type="Proteomes" id="UP000050465">
    <property type="component" value="Unassembled WGS sequence"/>
</dbReference>
<keyword evidence="1" id="KW-0812">Transmembrane</keyword>
<name>A0A0P8BFA2_9CYAN</name>
<keyword evidence="1" id="KW-1133">Transmembrane helix</keyword>
<evidence type="ECO:0000313" key="3">
    <source>
        <dbReference type="Proteomes" id="UP000050465"/>
    </source>
</evidence>
<dbReference type="EMBL" id="LJZR01000057">
    <property type="protein sequence ID" value="KPQ32433.1"/>
    <property type="molecule type" value="Genomic_DNA"/>
</dbReference>
<dbReference type="AlphaFoldDB" id="A0A0P8BFA2"/>
<gene>
    <name evidence="2" type="ORF">HLUCCA11_21515</name>
</gene>
<evidence type="ECO:0000256" key="1">
    <source>
        <dbReference type="SAM" id="Phobius"/>
    </source>
</evidence>
<protein>
    <submittedName>
        <fullName evidence="2">Uncharacterized protein</fullName>
    </submittedName>
</protein>
<organism evidence="2 3">
    <name type="scientific">Phormidesmis priestleyi Ana</name>
    <dbReference type="NCBI Taxonomy" id="1666911"/>
    <lineage>
        <taxon>Bacteria</taxon>
        <taxon>Bacillati</taxon>
        <taxon>Cyanobacteriota</taxon>
        <taxon>Cyanophyceae</taxon>
        <taxon>Leptolyngbyales</taxon>
        <taxon>Leptolyngbyaceae</taxon>
        <taxon>Phormidesmis</taxon>
    </lineage>
</organism>
<keyword evidence="1" id="KW-0472">Membrane</keyword>
<proteinExistence type="predicted"/>
<reference evidence="2 3" key="1">
    <citation type="submission" date="2015-09" db="EMBL/GenBank/DDBJ databases">
        <title>Identification and resolution of microdiversity through metagenomic sequencing of parallel consortia.</title>
        <authorList>
            <person name="Nelson W.C."/>
            <person name="Romine M.F."/>
            <person name="Lindemann S.R."/>
        </authorList>
    </citation>
    <scope>NUCLEOTIDE SEQUENCE [LARGE SCALE GENOMIC DNA]</scope>
    <source>
        <strain evidence="2">Ana</strain>
    </source>
</reference>
<feature type="transmembrane region" description="Helical" evidence="1">
    <location>
        <begin position="12"/>
        <end position="31"/>
    </location>
</feature>
<evidence type="ECO:0000313" key="2">
    <source>
        <dbReference type="EMBL" id="KPQ32433.1"/>
    </source>
</evidence>